<organism evidence="1 2">
    <name type="scientific">Meloidogyne enterolobii</name>
    <name type="common">Root-knot nematode worm</name>
    <name type="synonym">Meloidogyne mayaguensis</name>
    <dbReference type="NCBI Taxonomy" id="390850"/>
    <lineage>
        <taxon>Eukaryota</taxon>
        <taxon>Metazoa</taxon>
        <taxon>Ecdysozoa</taxon>
        <taxon>Nematoda</taxon>
        <taxon>Chromadorea</taxon>
        <taxon>Rhabditida</taxon>
        <taxon>Tylenchina</taxon>
        <taxon>Tylenchomorpha</taxon>
        <taxon>Tylenchoidea</taxon>
        <taxon>Meloidogynidae</taxon>
        <taxon>Meloidogyninae</taxon>
        <taxon>Meloidogyne</taxon>
    </lineage>
</organism>
<name>A0ACB0YCL5_MELEN</name>
<accession>A0ACB0YCL5</accession>
<reference evidence="1" key="1">
    <citation type="submission" date="2023-11" db="EMBL/GenBank/DDBJ databases">
        <authorList>
            <person name="Poullet M."/>
        </authorList>
    </citation>
    <scope>NUCLEOTIDE SEQUENCE</scope>
    <source>
        <strain evidence="1">E1834</strain>
    </source>
</reference>
<dbReference type="Proteomes" id="UP001497535">
    <property type="component" value="Unassembled WGS sequence"/>
</dbReference>
<evidence type="ECO:0000313" key="2">
    <source>
        <dbReference type="Proteomes" id="UP001497535"/>
    </source>
</evidence>
<protein>
    <submittedName>
        <fullName evidence="1">Uncharacterized protein</fullName>
    </submittedName>
</protein>
<proteinExistence type="predicted"/>
<comment type="caution">
    <text evidence="1">The sequence shown here is derived from an EMBL/GenBank/DDBJ whole genome shotgun (WGS) entry which is preliminary data.</text>
</comment>
<dbReference type="EMBL" id="CAVMJV010000010">
    <property type="protein sequence ID" value="CAK5041180.1"/>
    <property type="molecule type" value="Genomic_DNA"/>
</dbReference>
<keyword evidence="2" id="KW-1185">Reference proteome</keyword>
<gene>
    <name evidence="1" type="ORF">MENTE1834_LOCUS10441</name>
</gene>
<sequence>MGLSTDSGIQQRNKLLQSIQLYECFWTYALALWHAYSSTNDLSVYQNGTILADAVGQSLEGPFGTITLSGYQKRIAPYKLFLVLSYNSNNQTQNYMDEIANISITTDCSKSQLTADGVCVGLIANLFVVNQKLPDNFPKDIPNCGFNGELCDNKSIIIIIVSVVAAASLGIVIFLCFRRVYVFNIFLKNKRPIHCFFIRKLFLINQLIVFKNN</sequence>
<evidence type="ECO:0000313" key="1">
    <source>
        <dbReference type="EMBL" id="CAK5041180.1"/>
    </source>
</evidence>